<accession>A0A9X3EUS5</accession>
<reference evidence="1" key="1">
    <citation type="submission" date="2022-11" db="EMBL/GenBank/DDBJ databases">
        <title>Minimal conservation of predation-associated metabolite biosynthetic gene clusters underscores biosynthetic potential of Myxococcota including descriptions for ten novel species: Archangium lansinium sp. nov., Myxococcus landrumus sp. nov., Nannocystis bai.</title>
        <authorList>
            <person name="Ahearne A."/>
            <person name="Stevens C."/>
            <person name="Phillips K."/>
        </authorList>
    </citation>
    <scope>NUCLEOTIDE SEQUENCE</scope>
    <source>
        <strain evidence="1">Na p29</strain>
    </source>
</reference>
<organism evidence="1 2">
    <name type="scientific">Nannocystis pusilla</name>
    <dbReference type="NCBI Taxonomy" id="889268"/>
    <lineage>
        <taxon>Bacteria</taxon>
        <taxon>Pseudomonadati</taxon>
        <taxon>Myxococcota</taxon>
        <taxon>Polyangia</taxon>
        <taxon>Nannocystales</taxon>
        <taxon>Nannocystaceae</taxon>
        <taxon>Nannocystis</taxon>
    </lineage>
</organism>
<name>A0A9X3EUS5_9BACT</name>
<dbReference type="Proteomes" id="UP001150924">
    <property type="component" value="Unassembled WGS sequence"/>
</dbReference>
<dbReference type="EMBL" id="JAPNKE010000002">
    <property type="protein sequence ID" value="MCY1005913.1"/>
    <property type="molecule type" value="Genomic_DNA"/>
</dbReference>
<dbReference type="AlphaFoldDB" id="A0A9X3EUS5"/>
<sequence length="171" mass="18623">MMRPADLLEHAGFWRAHYSFCLSPAALDALFAGVERDTPLERTPFYLALFGLAKQAAALRSKEIRAAGSVDAAIQHALAADPMCALWPEMGDAIRADYRAAEARAAAAHAMVCERAARNSTCPFGQIGTRLARCATLSGRTAGHVEGWREVEHDRSMLPSSVPTPNFRSRR</sequence>
<gene>
    <name evidence="1" type="ORF">OV079_10095</name>
</gene>
<evidence type="ECO:0000313" key="1">
    <source>
        <dbReference type="EMBL" id="MCY1005913.1"/>
    </source>
</evidence>
<comment type="caution">
    <text evidence="1">The sequence shown here is derived from an EMBL/GenBank/DDBJ whole genome shotgun (WGS) entry which is preliminary data.</text>
</comment>
<protein>
    <submittedName>
        <fullName evidence="1">Uncharacterized protein</fullName>
    </submittedName>
</protein>
<dbReference type="RefSeq" id="WP_267767819.1">
    <property type="nucleotide sequence ID" value="NZ_JAPNKE010000002.1"/>
</dbReference>
<evidence type="ECO:0000313" key="2">
    <source>
        <dbReference type="Proteomes" id="UP001150924"/>
    </source>
</evidence>
<proteinExistence type="predicted"/>
<keyword evidence="2" id="KW-1185">Reference proteome</keyword>